<gene>
    <name evidence="2" type="ORF">FRUB_05510</name>
</gene>
<dbReference type="Proteomes" id="UP000214646">
    <property type="component" value="Unassembled WGS sequence"/>
</dbReference>
<feature type="domain" description="Protein kinase" evidence="1">
    <location>
        <begin position="1"/>
        <end position="256"/>
    </location>
</feature>
<protein>
    <submittedName>
        <fullName evidence="2">Urea ABC transporter, substrate binding protein UrtA</fullName>
    </submittedName>
</protein>
<dbReference type="PANTHER" id="PTHR47628">
    <property type="match status" value="1"/>
</dbReference>
<dbReference type="GO" id="GO:0004672">
    <property type="term" value="F:protein kinase activity"/>
    <property type="evidence" value="ECO:0007669"/>
    <property type="project" value="InterPro"/>
</dbReference>
<dbReference type="InterPro" id="IPR000719">
    <property type="entry name" value="Prot_kinase_dom"/>
</dbReference>
<sequence>MGVVYEAEDIALKRRVAVKVILPELVNEQFRTRFLREAQLAASLKSDHVVTIYQVGEHNGLPYLVMEYLEGESLEDRLQRSVSLRPDEAFRIALGAAEGLRDAHARGLIHRDVKPANIWLDADGPGQPFRRVKLLDFGLAKTLTPGPALTGDEAAIGTAGYMAPEQIYGGPLDGRTDLYALGCVLFRSLWGRFPYHEPDTMKLLDAVVYTDVPDLDEATARLPGPAAALVRRLLSRNPDERPASAAEVVERLREIVPGGGDGPPKARADRWPLIGAAVLVVLLAAAIAFSAIHRANPDDENPDGRPFTGDPIKVGVLHSLSGTFSESGRSMVEAVTLAADEINDAGGILGRKVVPLIVDGHSDELRAGELAEELITIDQVAVVFGCWNSPSRKRVADVCEKKGNLLVFSSTYEGLEQKPAVVYVCGAPNQQLEPATRWAYAYLHKRKFFLVGSNYVYSHAAHQILSDDLKKLGATVVGEAYVPPEGTDFGAIVKQIQDTGADVVMNTVDGTSNIAYFQAMWTAGVKPDRVPTFWIAADESEMRVLRLQELVGDYVVAPYFESIDTLVNRAFVKRHREKYPARRVGDAAEATYAAVYLWKQAVEAAGVPDPPRVREAFKGQEYEAPEGKIRIDPETMHAWRTARIACVKTGPAFEIVYTSPGPVSPEPFPSSRPRAAWETYLDTLYKGWGNRWEGSRR</sequence>
<dbReference type="Pfam" id="PF13433">
    <property type="entry name" value="Peripla_BP_5"/>
    <property type="match status" value="1"/>
</dbReference>
<dbReference type="CDD" id="cd14014">
    <property type="entry name" value="STKc_PknB_like"/>
    <property type="match status" value="1"/>
</dbReference>
<accession>A0A225DGB0</accession>
<evidence type="ECO:0000313" key="2">
    <source>
        <dbReference type="EMBL" id="OWK40591.1"/>
    </source>
</evidence>
<dbReference type="EMBL" id="NIDE01000008">
    <property type="protein sequence ID" value="OWK40591.1"/>
    <property type="molecule type" value="Genomic_DNA"/>
</dbReference>
<dbReference type="AlphaFoldDB" id="A0A225DGB0"/>
<dbReference type="InterPro" id="IPR017777">
    <property type="entry name" value="ABC_urea-bd_UrtA"/>
</dbReference>
<evidence type="ECO:0000259" key="1">
    <source>
        <dbReference type="PROSITE" id="PS50011"/>
    </source>
</evidence>
<dbReference type="CDD" id="cd06355">
    <property type="entry name" value="PBP1_FmdD-like"/>
    <property type="match status" value="1"/>
</dbReference>
<dbReference type="InterPro" id="IPR011009">
    <property type="entry name" value="Kinase-like_dom_sf"/>
</dbReference>
<organism evidence="2 3">
    <name type="scientific">Fimbriiglobus ruber</name>
    <dbReference type="NCBI Taxonomy" id="1908690"/>
    <lineage>
        <taxon>Bacteria</taxon>
        <taxon>Pseudomonadati</taxon>
        <taxon>Planctomycetota</taxon>
        <taxon>Planctomycetia</taxon>
        <taxon>Gemmatales</taxon>
        <taxon>Gemmataceae</taxon>
        <taxon>Fimbriiglobus</taxon>
    </lineage>
</organism>
<dbReference type="SUPFAM" id="SSF56112">
    <property type="entry name" value="Protein kinase-like (PK-like)"/>
    <property type="match status" value="1"/>
</dbReference>
<proteinExistence type="predicted"/>
<dbReference type="SMART" id="SM00220">
    <property type="entry name" value="S_TKc"/>
    <property type="match status" value="1"/>
</dbReference>
<dbReference type="Pfam" id="PF00069">
    <property type="entry name" value="Pkinase"/>
    <property type="match status" value="1"/>
</dbReference>
<reference evidence="3" key="1">
    <citation type="submission" date="2017-06" db="EMBL/GenBank/DDBJ databases">
        <title>Genome analysis of Fimbriiglobus ruber SP5, the first member of the order Planctomycetales with confirmed chitinolytic capability.</title>
        <authorList>
            <person name="Ravin N.V."/>
            <person name="Rakitin A.L."/>
            <person name="Ivanova A.A."/>
            <person name="Beletsky A.V."/>
            <person name="Kulichevskaya I.S."/>
            <person name="Mardanov A.V."/>
            <person name="Dedysh S.N."/>
        </authorList>
    </citation>
    <scope>NUCLEOTIDE SEQUENCE [LARGE SCALE GENOMIC DNA]</scope>
    <source>
        <strain evidence="3">SP5</strain>
    </source>
</reference>
<dbReference type="Gene3D" id="1.10.510.10">
    <property type="entry name" value="Transferase(Phosphotransferase) domain 1"/>
    <property type="match status" value="1"/>
</dbReference>
<dbReference type="Gene3D" id="3.40.50.2300">
    <property type="match status" value="2"/>
</dbReference>
<dbReference type="GO" id="GO:0005524">
    <property type="term" value="F:ATP binding"/>
    <property type="evidence" value="ECO:0007669"/>
    <property type="project" value="InterPro"/>
</dbReference>
<keyword evidence="3" id="KW-1185">Reference proteome</keyword>
<evidence type="ECO:0000313" key="3">
    <source>
        <dbReference type="Proteomes" id="UP000214646"/>
    </source>
</evidence>
<dbReference type="PROSITE" id="PS50011">
    <property type="entry name" value="PROTEIN_KINASE_DOM"/>
    <property type="match status" value="1"/>
</dbReference>
<dbReference type="PANTHER" id="PTHR47628:SF1">
    <property type="entry name" value="ALIPHATIC AMIDASE EXPRESSION-REGULATING PROTEIN"/>
    <property type="match status" value="1"/>
</dbReference>
<dbReference type="Gene3D" id="3.30.200.20">
    <property type="entry name" value="Phosphorylase Kinase, domain 1"/>
    <property type="match status" value="1"/>
</dbReference>
<dbReference type="SUPFAM" id="SSF53822">
    <property type="entry name" value="Periplasmic binding protein-like I"/>
    <property type="match status" value="1"/>
</dbReference>
<name>A0A225DGB0_9BACT</name>
<comment type="caution">
    <text evidence="2">The sequence shown here is derived from an EMBL/GenBank/DDBJ whole genome shotgun (WGS) entry which is preliminary data.</text>
</comment>
<dbReference type="InterPro" id="IPR028082">
    <property type="entry name" value="Peripla_BP_I"/>
</dbReference>